<accession>A0A7W8G1M1</accession>
<organism evidence="3 4">
    <name type="scientific">Chiayiivirga flava</name>
    <dbReference type="NCBI Taxonomy" id="659595"/>
    <lineage>
        <taxon>Bacteria</taxon>
        <taxon>Pseudomonadati</taxon>
        <taxon>Pseudomonadota</taxon>
        <taxon>Gammaproteobacteria</taxon>
        <taxon>Lysobacterales</taxon>
        <taxon>Lysobacteraceae</taxon>
        <taxon>Chiayiivirga</taxon>
    </lineage>
</organism>
<dbReference type="GO" id="GO:0016740">
    <property type="term" value="F:transferase activity"/>
    <property type="evidence" value="ECO:0007669"/>
    <property type="project" value="UniProtKB-KW"/>
</dbReference>
<feature type="transmembrane region" description="Helical" evidence="1">
    <location>
        <begin position="12"/>
        <end position="30"/>
    </location>
</feature>
<evidence type="ECO:0000313" key="4">
    <source>
        <dbReference type="Proteomes" id="UP000521199"/>
    </source>
</evidence>
<dbReference type="SMART" id="SM00450">
    <property type="entry name" value="RHOD"/>
    <property type="match status" value="1"/>
</dbReference>
<dbReference type="PROSITE" id="PS50206">
    <property type="entry name" value="RHODANESE_3"/>
    <property type="match status" value="1"/>
</dbReference>
<keyword evidence="3" id="KW-0808">Transferase</keyword>
<dbReference type="Proteomes" id="UP000521199">
    <property type="component" value="Unassembled WGS sequence"/>
</dbReference>
<gene>
    <name evidence="3" type="ORF">HNQ52_001314</name>
</gene>
<dbReference type="SUPFAM" id="SSF52821">
    <property type="entry name" value="Rhodanese/Cell cycle control phosphatase"/>
    <property type="match status" value="1"/>
</dbReference>
<name>A0A7W8G1M1_9GAMM</name>
<dbReference type="PANTHER" id="PTHR43031:SF18">
    <property type="entry name" value="RHODANESE-RELATED SULFURTRANSFERASES"/>
    <property type="match status" value="1"/>
</dbReference>
<keyword evidence="1" id="KW-0812">Transmembrane</keyword>
<comment type="caution">
    <text evidence="3">The sequence shown here is derived from an EMBL/GenBank/DDBJ whole genome shotgun (WGS) entry which is preliminary data.</text>
</comment>
<keyword evidence="1" id="KW-0472">Membrane</keyword>
<reference evidence="3 4" key="1">
    <citation type="submission" date="2020-08" db="EMBL/GenBank/DDBJ databases">
        <title>Genomic Encyclopedia of Type Strains, Phase IV (KMG-IV): sequencing the most valuable type-strain genomes for metagenomic binning, comparative biology and taxonomic classification.</title>
        <authorList>
            <person name="Goeker M."/>
        </authorList>
    </citation>
    <scope>NUCLEOTIDE SEQUENCE [LARGE SCALE GENOMIC DNA]</scope>
    <source>
        <strain evidence="3 4">DSM 24163</strain>
    </source>
</reference>
<dbReference type="InterPro" id="IPR050229">
    <property type="entry name" value="GlpE_sulfurtransferase"/>
</dbReference>
<dbReference type="InterPro" id="IPR036873">
    <property type="entry name" value="Rhodanese-like_dom_sf"/>
</dbReference>
<evidence type="ECO:0000313" key="3">
    <source>
        <dbReference type="EMBL" id="MBB5207785.1"/>
    </source>
</evidence>
<dbReference type="Gene3D" id="3.40.250.10">
    <property type="entry name" value="Rhodanese-like domain"/>
    <property type="match status" value="1"/>
</dbReference>
<sequence length="146" mass="15802">MFFERLPEFIGNHPLLSLAFVGIAIALVMNEFSRFTRGYKAVSPAQLTQLINRENALVVDVSAIGDYEKGHIVGSKHVALSQLDPESKLLAKVKELHVAVVDRNGMQSGAAAKKLVKAGFKNVYWLDGGIASWQGADLPLAKGRAS</sequence>
<dbReference type="Pfam" id="PF00581">
    <property type="entry name" value="Rhodanese"/>
    <property type="match status" value="1"/>
</dbReference>
<dbReference type="CDD" id="cd00158">
    <property type="entry name" value="RHOD"/>
    <property type="match status" value="1"/>
</dbReference>
<keyword evidence="4" id="KW-1185">Reference proteome</keyword>
<feature type="domain" description="Rhodanese" evidence="2">
    <location>
        <begin position="52"/>
        <end position="142"/>
    </location>
</feature>
<dbReference type="PANTHER" id="PTHR43031">
    <property type="entry name" value="FAD-DEPENDENT OXIDOREDUCTASE"/>
    <property type="match status" value="1"/>
</dbReference>
<evidence type="ECO:0000259" key="2">
    <source>
        <dbReference type="PROSITE" id="PS50206"/>
    </source>
</evidence>
<dbReference type="RefSeq" id="WP_183960315.1">
    <property type="nucleotide sequence ID" value="NZ_JACHHP010000002.1"/>
</dbReference>
<dbReference type="AlphaFoldDB" id="A0A7W8G1M1"/>
<evidence type="ECO:0000256" key="1">
    <source>
        <dbReference type="SAM" id="Phobius"/>
    </source>
</evidence>
<protein>
    <submittedName>
        <fullName evidence="3">Rhodanese-related sulfurtransferase</fullName>
    </submittedName>
</protein>
<proteinExistence type="predicted"/>
<keyword evidence="1" id="KW-1133">Transmembrane helix</keyword>
<dbReference type="InterPro" id="IPR001763">
    <property type="entry name" value="Rhodanese-like_dom"/>
</dbReference>
<dbReference type="EMBL" id="JACHHP010000002">
    <property type="protein sequence ID" value="MBB5207785.1"/>
    <property type="molecule type" value="Genomic_DNA"/>
</dbReference>